<dbReference type="AlphaFoldDB" id="A0A1F8EBQ5"/>
<name>A0A1F8EBQ5_9BACT</name>
<proteinExistence type="predicted"/>
<evidence type="ECO:0000313" key="2">
    <source>
        <dbReference type="Proteomes" id="UP000176893"/>
    </source>
</evidence>
<sequence length="71" mass="7560">MLKITVGPPKEGSFIYIPGISTLYKFYKLLPPSWVLGTSLGRRECLVGIPPACFPAGAGGTIIKMTGTSLF</sequence>
<comment type="caution">
    <text evidence="1">The sequence shown here is derived from an EMBL/GenBank/DDBJ whole genome shotgun (WGS) entry which is preliminary data.</text>
</comment>
<dbReference type="EMBL" id="MGJB01000017">
    <property type="protein sequence ID" value="OGM98351.1"/>
    <property type="molecule type" value="Genomic_DNA"/>
</dbReference>
<accession>A0A1F8EBQ5</accession>
<organism evidence="1 2">
    <name type="scientific">Candidatus Yanofskybacteria bacterium RIFCSPHIGHO2_01_FULL_41_26</name>
    <dbReference type="NCBI Taxonomy" id="1802661"/>
    <lineage>
        <taxon>Bacteria</taxon>
        <taxon>Candidatus Yanofskyibacteriota</taxon>
    </lineage>
</organism>
<dbReference type="STRING" id="1802661.A2649_03680"/>
<reference evidence="1 2" key="1">
    <citation type="journal article" date="2016" name="Nat. Commun.">
        <title>Thousands of microbial genomes shed light on interconnected biogeochemical processes in an aquifer system.</title>
        <authorList>
            <person name="Anantharaman K."/>
            <person name="Brown C.T."/>
            <person name="Hug L.A."/>
            <person name="Sharon I."/>
            <person name="Castelle C.J."/>
            <person name="Probst A.J."/>
            <person name="Thomas B.C."/>
            <person name="Singh A."/>
            <person name="Wilkins M.J."/>
            <person name="Karaoz U."/>
            <person name="Brodie E.L."/>
            <person name="Williams K.H."/>
            <person name="Hubbard S.S."/>
            <person name="Banfield J.F."/>
        </authorList>
    </citation>
    <scope>NUCLEOTIDE SEQUENCE [LARGE SCALE GENOMIC DNA]</scope>
</reference>
<dbReference type="Proteomes" id="UP000176893">
    <property type="component" value="Unassembled WGS sequence"/>
</dbReference>
<protein>
    <submittedName>
        <fullName evidence="1">Uncharacterized protein</fullName>
    </submittedName>
</protein>
<evidence type="ECO:0000313" key="1">
    <source>
        <dbReference type="EMBL" id="OGM98351.1"/>
    </source>
</evidence>
<gene>
    <name evidence="1" type="ORF">A2649_03680</name>
</gene>